<dbReference type="InterPro" id="IPR000477">
    <property type="entry name" value="RT_dom"/>
</dbReference>
<evidence type="ECO:0000259" key="3">
    <source>
        <dbReference type="PROSITE" id="PS50878"/>
    </source>
</evidence>
<evidence type="ECO:0000256" key="1">
    <source>
        <dbReference type="ARBA" id="ARBA00012493"/>
    </source>
</evidence>
<proteinExistence type="predicted"/>
<dbReference type="GO" id="GO:0003676">
    <property type="term" value="F:nucleic acid binding"/>
    <property type="evidence" value="ECO:0007669"/>
    <property type="project" value="InterPro"/>
</dbReference>
<sequence>MEVVWTFQMRNYGCLVDVYWMLCRCLMEVSNLHDGGLVDVHWRFLFHVGMGGKPAGLAHSKWRAVSIDITIHLYEIRLKYMVLIQIVSNSNRLETFRNMVSEVRHKRYFSSKCNKARLRSQKKNAKCLRSIGVAFTELKNQLQQIETGGQRATDLHLDLTNTSKAHIIQNIPWPQPLEVDVGNINDNFDLFKQNWNSYIVASGIDKWGPQEEVRKINILLSIIGDKAKKKFSNFYLTETEKTSAERVLQLISERVKSDRNLLYDRYMFHTCNQQEDESFDDYFIRLKQIFDVCEYNQNVTADNILRDRLVFGIRNMDLKRKFLKEDLTIFTLDRLKHTCRVKETTDQQLQTLVSENKPVHMITDKNRAKKVCKFCARVHLFKKELCPAWGKSCSICSGKNHISQACKKNKKAIQQKGTVEKTKKPRRVKKIDKETQSEEETEEEEDTQVFKISKINKIEVTKRKSRAELNFKFAGRWKRILCDLDTCSEANVIGFKRYCKLVRTSNPTLRPSNDQLRSFGGDPIKTMGEVIVPCLYKRRKHIIFQVVDVDHGPLLSERTCLTLGLVKYCFKLSKTKTDPTLIQGRLEAERIIAKHKSIFEGYSLIPGEVELEVDPNIPSVIQRARRIPICVRKDLENELAVLEKENIIVRESEPTDWVHNILLVKKNNNSLKICIDPVPLNTALKRPHFQFTTLDEILPEIGRARVFSTVDTKKGFWQIKLSEKSSKLITFWTPFGRYRWVRLPFGVSPAPEIFAQKMQEITQGLKGIEILVDYILVYGCGGTMEEATRDHNKNLEELVLRLEKNGCKLNTSKLNLCQDSVKFFGPLLTSKGLLPDDTKVEAIKNMPAPQDKKGLLHTLRKLTREDTPWAWTSIENNEFRKIKTLVANIHSQQYFNPQQPVTIECDASATGLGVVVYQLEQVVGYASRTLTPTERNYAQIEKEMLAIVFGCTRFDQIIAAPKRLQLMLMTLQRYNLEVQFVKGKENVVADTLSRAALKNDNTNQSRVYNRNVFEIGKDVKVCRMIEKANVHGTLRITPERVDQIREATLGDTTMQRLVSYIVTGWPRNDQIVIPFALRKTMIDKVHVAHSGVTATLNLARETIFWPGMSEQVRQRVQNCNVCMEFRDSQQNPPMQSHEIPQYPFQFISMDVFFTEYKGKKRKFLITVDHYSDFFELDILPDIVCSDNGTNFENKLMRSLGQEWGFEFVTSAPNHQQDNGKAEAAVKIAKKLVRKSERSGQDLWYMVLHWRNTPNKIGSSPVQRLYSRRTRSGLPTAICSLQPRIIQEVPARIEHNRRKSKYYYNMKSANLPELEEIGQPVALQLHPDKNNWSKGTVHDKLSKRDYIVNVDGARNLVHIKPAPPDEHKKIIPSNELPLEHTPTTDLNLSDTISDNIIHTKEGYTKSEKTNIEKDSQQLDQLNTQRQNIHQQISLEPVKKDYKLILDPREFTKCQRI</sequence>
<organism evidence="5">
    <name type="scientific">Ooceraea biroi</name>
    <name type="common">Clonal raider ant</name>
    <name type="synonym">Cerapachys biroi</name>
    <dbReference type="NCBI Taxonomy" id="2015173"/>
    <lineage>
        <taxon>Eukaryota</taxon>
        <taxon>Metazoa</taxon>
        <taxon>Ecdysozoa</taxon>
        <taxon>Arthropoda</taxon>
        <taxon>Hexapoda</taxon>
        <taxon>Insecta</taxon>
        <taxon>Pterygota</taxon>
        <taxon>Neoptera</taxon>
        <taxon>Endopterygota</taxon>
        <taxon>Hymenoptera</taxon>
        <taxon>Apocrita</taxon>
        <taxon>Aculeata</taxon>
        <taxon>Formicoidea</taxon>
        <taxon>Formicidae</taxon>
        <taxon>Dorylinae</taxon>
        <taxon>Ooceraea</taxon>
    </lineage>
</organism>
<feature type="region of interest" description="Disordered" evidence="2">
    <location>
        <begin position="415"/>
        <end position="443"/>
    </location>
</feature>
<comment type="caution">
    <text evidence="5">The sequence shown here is derived from an EMBL/GenBank/DDBJ whole genome shotgun (WGS) entry which is preliminary data.</text>
</comment>
<dbReference type="EMBL" id="QOIP01000001">
    <property type="protein sequence ID" value="RLU26437.1"/>
    <property type="molecule type" value="Genomic_DNA"/>
</dbReference>
<dbReference type="CDD" id="cd01647">
    <property type="entry name" value="RT_LTR"/>
    <property type="match status" value="1"/>
</dbReference>
<dbReference type="CDD" id="cd05481">
    <property type="entry name" value="retropepsin_like_LTR_1"/>
    <property type="match status" value="1"/>
</dbReference>
<dbReference type="Pfam" id="PF00078">
    <property type="entry name" value="RVT_1"/>
    <property type="match status" value="1"/>
</dbReference>
<dbReference type="PROSITE" id="PS50878">
    <property type="entry name" value="RT_POL"/>
    <property type="match status" value="1"/>
</dbReference>
<dbReference type="Gene3D" id="1.10.340.70">
    <property type="match status" value="1"/>
</dbReference>
<protein>
    <recommendedName>
        <fullName evidence="1">RNA-directed DNA polymerase</fullName>
        <ecNumber evidence="1">2.7.7.49</ecNumber>
    </recommendedName>
</protein>
<dbReference type="GO" id="GO:0015074">
    <property type="term" value="P:DNA integration"/>
    <property type="evidence" value="ECO:0007669"/>
    <property type="project" value="InterPro"/>
</dbReference>
<dbReference type="SUPFAM" id="SSF56672">
    <property type="entry name" value="DNA/RNA polymerases"/>
    <property type="match status" value="1"/>
</dbReference>
<dbReference type="SUPFAM" id="SSF53098">
    <property type="entry name" value="Ribonuclease H-like"/>
    <property type="match status" value="1"/>
</dbReference>
<dbReference type="Gene3D" id="3.30.420.10">
    <property type="entry name" value="Ribonuclease H-like superfamily/Ribonuclease H"/>
    <property type="match status" value="1"/>
</dbReference>
<feature type="domain" description="Integrase catalytic" evidence="4">
    <location>
        <begin position="1173"/>
        <end position="1297"/>
    </location>
</feature>
<name>A0A3L8E194_OOCBI</name>
<dbReference type="Pfam" id="PF17919">
    <property type="entry name" value="RT_RNaseH_2"/>
    <property type="match status" value="1"/>
</dbReference>
<evidence type="ECO:0000313" key="5">
    <source>
        <dbReference type="EMBL" id="RLU26437.1"/>
    </source>
</evidence>
<dbReference type="Pfam" id="PF17921">
    <property type="entry name" value="Integrase_H2C2"/>
    <property type="match status" value="1"/>
</dbReference>
<reference evidence="5" key="1">
    <citation type="journal article" date="2018" name="Genome Res.">
        <title>The genomic architecture and molecular evolution of ant odorant receptors.</title>
        <authorList>
            <person name="McKenzie S.K."/>
            <person name="Kronauer D.J.C."/>
        </authorList>
    </citation>
    <scope>NUCLEOTIDE SEQUENCE [LARGE SCALE GENOMIC DNA]</scope>
    <source>
        <strain evidence="5">Clonal line C1</strain>
    </source>
</reference>
<accession>A0A3L8E194</accession>
<evidence type="ECO:0000256" key="2">
    <source>
        <dbReference type="SAM" id="MobiDB-lite"/>
    </source>
</evidence>
<gene>
    <name evidence="5" type="ORF">DMN91_000231</name>
</gene>
<dbReference type="InterPro" id="IPR012337">
    <property type="entry name" value="RNaseH-like_sf"/>
</dbReference>
<dbReference type="CDD" id="cd09274">
    <property type="entry name" value="RNase_HI_RT_Ty3"/>
    <property type="match status" value="1"/>
</dbReference>
<reference evidence="5" key="2">
    <citation type="submission" date="2018-07" db="EMBL/GenBank/DDBJ databases">
        <authorList>
            <person name="Mckenzie S.K."/>
            <person name="Kronauer D.J.C."/>
        </authorList>
    </citation>
    <scope>NUCLEOTIDE SEQUENCE</scope>
    <source>
        <strain evidence="5">Clonal line C1</strain>
    </source>
</reference>
<dbReference type="OrthoDB" id="7554847at2759"/>
<dbReference type="InterPro" id="IPR036397">
    <property type="entry name" value="RNaseH_sf"/>
</dbReference>
<dbReference type="InterPro" id="IPR043502">
    <property type="entry name" value="DNA/RNA_pol_sf"/>
</dbReference>
<dbReference type="InterPro" id="IPR041588">
    <property type="entry name" value="Integrase_H2C2"/>
</dbReference>
<feature type="domain" description="Reverse transcriptase" evidence="3">
    <location>
        <begin position="645"/>
        <end position="828"/>
    </location>
</feature>
<dbReference type="InterPro" id="IPR001584">
    <property type="entry name" value="Integrase_cat-core"/>
</dbReference>
<dbReference type="GO" id="GO:0003964">
    <property type="term" value="F:RNA-directed DNA polymerase activity"/>
    <property type="evidence" value="ECO:0007669"/>
    <property type="project" value="UniProtKB-EC"/>
</dbReference>
<dbReference type="PROSITE" id="PS50994">
    <property type="entry name" value="INTEGRASE"/>
    <property type="match status" value="1"/>
</dbReference>
<dbReference type="InterPro" id="IPR050951">
    <property type="entry name" value="Retrovirus_Pol_polyprotein"/>
</dbReference>
<evidence type="ECO:0000259" key="4">
    <source>
        <dbReference type="PROSITE" id="PS50994"/>
    </source>
</evidence>
<dbReference type="PANTHER" id="PTHR37984:SF8">
    <property type="entry name" value="CCHC-TYPE DOMAIN-CONTAINING PROTEIN"/>
    <property type="match status" value="1"/>
</dbReference>
<dbReference type="Gene3D" id="3.10.10.10">
    <property type="entry name" value="HIV Type 1 Reverse Transcriptase, subunit A, domain 1"/>
    <property type="match status" value="1"/>
</dbReference>
<dbReference type="InterPro" id="IPR041577">
    <property type="entry name" value="RT_RNaseH_2"/>
</dbReference>
<dbReference type="Gene3D" id="3.30.70.270">
    <property type="match status" value="1"/>
</dbReference>
<dbReference type="PANTHER" id="PTHR37984">
    <property type="entry name" value="PROTEIN CBG26694"/>
    <property type="match status" value="1"/>
</dbReference>
<dbReference type="InterPro" id="IPR043128">
    <property type="entry name" value="Rev_trsase/Diguanyl_cyclase"/>
</dbReference>
<dbReference type="EC" id="2.7.7.49" evidence="1"/>
<dbReference type="GO" id="GO:0042575">
    <property type="term" value="C:DNA polymerase complex"/>
    <property type="evidence" value="ECO:0007669"/>
    <property type="project" value="UniProtKB-ARBA"/>
</dbReference>
<dbReference type="Proteomes" id="UP000279307">
    <property type="component" value="Chromosome 1"/>
</dbReference>